<comment type="caution">
    <text evidence="1">The sequence shown here is derived from an EMBL/GenBank/DDBJ whole genome shotgun (WGS) entry which is preliminary data.</text>
</comment>
<accession>A0A9D4JDE5</accession>
<dbReference type="EMBL" id="JAIWYP010000006">
    <property type="protein sequence ID" value="KAH3804498.1"/>
    <property type="molecule type" value="Genomic_DNA"/>
</dbReference>
<dbReference type="AlphaFoldDB" id="A0A9D4JDE5"/>
<organism evidence="1 2">
    <name type="scientific">Dreissena polymorpha</name>
    <name type="common">Zebra mussel</name>
    <name type="synonym">Mytilus polymorpha</name>
    <dbReference type="NCBI Taxonomy" id="45954"/>
    <lineage>
        <taxon>Eukaryota</taxon>
        <taxon>Metazoa</taxon>
        <taxon>Spiralia</taxon>
        <taxon>Lophotrochozoa</taxon>
        <taxon>Mollusca</taxon>
        <taxon>Bivalvia</taxon>
        <taxon>Autobranchia</taxon>
        <taxon>Heteroconchia</taxon>
        <taxon>Euheterodonta</taxon>
        <taxon>Imparidentia</taxon>
        <taxon>Neoheterodontei</taxon>
        <taxon>Myida</taxon>
        <taxon>Dreissenoidea</taxon>
        <taxon>Dreissenidae</taxon>
        <taxon>Dreissena</taxon>
    </lineage>
</organism>
<evidence type="ECO:0000313" key="2">
    <source>
        <dbReference type="Proteomes" id="UP000828390"/>
    </source>
</evidence>
<name>A0A9D4JDE5_DREPO</name>
<evidence type="ECO:0000313" key="1">
    <source>
        <dbReference type="EMBL" id="KAH3804498.1"/>
    </source>
</evidence>
<proteinExistence type="predicted"/>
<dbReference type="Proteomes" id="UP000828390">
    <property type="component" value="Unassembled WGS sequence"/>
</dbReference>
<reference evidence="1" key="2">
    <citation type="submission" date="2020-11" db="EMBL/GenBank/DDBJ databases">
        <authorList>
            <person name="McCartney M.A."/>
            <person name="Auch B."/>
            <person name="Kono T."/>
            <person name="Mallez S."/>
            <person name="Becker A."/>
            <person name="Gohl D.M."/>
            <person name="Silverstein K.A.T."/>
            <person name="Koren S."/>
            <person name="Bechman K.B."/>
            <person name="Herman A."/>
            <person name="Abrahante J.E."/>
            <person name="Garbe J."/>
        </authorList>
    </citation>
    <scope>NUCLEOTIDE SEQUENCE</scope>
    <source>
        <strain evidence="1">Duluth1</strain>
        <tissue evidence="1">Whole animal</tissue>
    </source>
</reference>
<gene>
    <name evidence="1" type="ORF">DPMN_132785</name>
</gene>
<reference evidence="1" key="1">
    <citation type="journal article" date="2019" name="bioRxiv">
        <title>The Genome of the Zebra Mussel, Dreissena polymorpha: A Resource for Invasive Species Research.</title>
        <authorList>
            <person name="McCartney M.A."/>
            <person name="Auch B."/>
            <person name="Kono T."/>
            <person name="Mallez S."/>
            <person name="Zhang Y."/>
            <person name="Obille A."/>
            <person name="Becker A."/>
            <person name="Abrahante J.E."/>
            <person name="Garbe J."/>
            <person name="Badalamenti J.P."/>
            <person name="Herman A."/>
            <person name="Mangelson H."/>
            <person name="Liachko I."/>
            <person name="Sullivan S."/>
            <person name="Sone E.D."/>
            <person name="Koren S."/>
            <person name="Silverstein K.A.T."/>
            <person name="Beckman K.B."/>
            <person name="Gohl D.M."/>
        </authorList>
    </citation>
    <scope>NUCLEOTIDE SEQUENCE</scope>
    <source>
        <strain evidence="1">Duluth1</strain>
        <tissue evidence="1">Whole animal</tissue>
    </source>
</reference>
<keyword evidence="2" id="KW-1185">Reference proteome</keyword>
<sequence length="81" mass="9205">MPRSATEAVLPRQELGITQAIISSKTDSFDFQKSTESCHGFLELLQKLKLSARNGFKQPLIITVAEKQGRTRNMMKRRNLL</sequence>
<protein>
    <submittedName>
        <fullName evidence="1">Uncharacterized protein</fullName>
    </submittedName>
</protein>